<dbReference type="Proteomes" id="UP001196408">
    <property type="component" value="Unassembled WGS sequence"/>
</dbReference>
<sequence length="307" mass="35945">MKHEETYTSTLHTHVHFFIYEPQVIIRVKAVLFVQHDLNENASSYDHFANFMCDKGYVVVVSDMVGHGHSLIDFEQGYFGKTDVLDHLMKDMHHLQKVMMARYTDTPYYYIGTGFGAQMIREYAARFGDYFQGMLLMGAVSGVRAYRYKNLCLNFFKLMKGERYHLNKLALRNRLKLSHRFNEDHPFSYLADNEQLVNRFSNDTLTNFSYTVKGYSDIYKISRHANSEETYQKTPTYLSTWIASGALDPLTRLGKDAQLIYHNYKTLGMADITLKIYDNKRHALLFGKDRINVYTDILTWLNARTYI</sequence>
<name>A0AAW4MYZ6_9FIRM</name>
<dbReference type="AlphaFoldDB" id="A0AAW4MYZ6"/>
<keyword evidence="2" id="KW-0378">Hydrolase</keyword>
<dbReference type="GeneID" id="301324151"/>
<accession>A0AAW4MYZ6</accession>
<dbReference type="InterPro" id="IPR022742">
    <property type="entry name" value="Hydrolase_4"/>
</dbReference>
<dbReference type="RefSeq" id="WP_217747138.1">
    <property type="nucleotide sequence ID" value="NZ_JAHOEB010000009.1"/>
</dbReference>
<evidence type="ECO:0000259" key="1">
    <source>
        <dbReference type="Pfam" id="PF12146"/>
    </source>
</evidence>
<feature type="domain" description="Serine aminopeptidase S33" evidence="1">
    <location>
        <begin position="28"/>
        <end position="287"/>
    </location>
</feature>
<evidence type="ECO:0000313" key="4">
    <source>
        <dbReference type="Proteomes" id="UP001196408"/>
    </source>
</evidence>
<dbReference type="PANTHER" id="PTHR11614">
    <property type="entry name" value="PHOSPHOLIPASE-RELATED"/>
    <property type="match status" value="1"/>
</dbReference>
<dbReference type="GO" id="GO:0016787">
    <property type="term" value="F:hydrolase activity"/>
    <property type="evidence" value="ECO:0007669"/>
    <property type="project" value="UniProtKB-KW"/>
</dbReference>
<reference evidence="2 5" key="1">
    <citation type="submission" date="2021-06" db="EMBL/GenBank/DDBJ databases">
        <title>Collection of gut derived symbiotic bacterial strains cultured from healthy donors.</title>
        <authorList>
            <person name="Lin H."/>
            <person name="Littmann E."/>
            <person name="Pamer E.G."/>
        </authorList>
    </citation>
    <scope>NUCLEOTIDE SEQUENCE</scope>
    <source>
        <strain evidence="3 5">MSK.21.70</strain>
        <strain evidence="2">MSK.21.82</strain>
    </source>
</reference>
<gene>
    <name evidence="2" type="ORF">KSV97_02475</name>
    <name evidence="3" type="ORF">KSW06_02830</name>
</gene>
<evidence type="ECO:0000313" key="5">
    <source>
        <dbReference type="Proteomes" id="UP001197492"/>
    </source>
</evidence>
<dbReference type="EMBL" id="JAHOEL010000011">
    <property type="protein sequence ID" value="MBV3392200.1"/>
    <property type="molecule type" value="Genomic_DNA"/>
</dbReference>
<dbReference type="Proteomes" id="UP001197492">
    <property type="component" value="Unassembled WGS sequence"/>
</dbReference>
<dbReference type="EMBL" id="JAHOEF010000009">
    <property type="protein sequence ID" value="MBV3382108.1"/>
    <property type="molecule type" value="Genomic_DNA"/>
</dbReference>
<comment type="caution">
    <text evidence="2">The sequence shown here is derived from an EMBL/GenBank/DDBJ whole genome shotgun (WGS) entry which is preliminary data.</text>
</comment>
<proteinExistence type="predicted"/>
<organism evidence="2 4">
    <name type="scientific">Catenibacterium mitsuokai</name>
    <dbReference type="NCBI Taxonomy" id="100886"/>
    <lineage>
        <taxon>Bacteria</taxon>
        <taxon>Bacillati</taxon>
        <taxon>Bacillota</taxon>
        <taxon>Erysipelotrichia</taxon>
        <taxon>Erysipelotrichales</taxon>
        <taxon>Coprobacillaceae</taxon>
        <taxon>Catenibacterium</taxon>
    </lineage>
</organism>
<keyword evidence="5" id="KW-1185">Reference proteome</keyword>
<evidence type="ECO:0000313" key="2">
    <source>
        <dbReference type="EMBL" id="MBV3382108.1"/>
    </source>
</evidence>
<protein>
    <submittedName>
        <fullName evidence="2">Alpha/beta hydrolase</fullName>
    </submittedName>
</protein>
<dbReference type="InterPro" id="IPR051044">
    <property type="entry name" value="MAG_DAG_Lipase"/>
</dbReference>
<evidence type="ECO:0000313" key="3">
    <source>
        <dbReference type="EMBL" id="MBV3392200.1"/>
    </source>
</evidence>
<dbReference type="Pfam" id="PF12146">
    <property type="entry name" value="Hydrolase_4"/>
    <property type="match status" value="1"/>
</dbReference>